<keyword evidence="2" id="KW-1185">Reference proteome</keyword>
<name>A0A8T0FJE2_ARGBR</name>
<organism evidence="1 2">
    <name type="scientific">Argiope bruennichi</name>
    <name type="common">Wasp spider</name>
    <name type="synonym">Aranea bruennichi</name>
    <dbReference type="NCBI Taxonomy" id="94029"/>
    <lineage>
        <taxon>Eukaryota</taxon>
        <taxon>Metazoa</taxon>
        <taxon>Ecdysozoa</taxon>
        <taxon>Arthropoda</taxon>
        <taxon>Chelicerata</taxon>
        <taxon>Arachnida</taxon>
        <taxon>Araneae</taxon>
        <taxon>Araneomorphae</taxon>
        <taxon>Entelegynae</taxon>
        <taxon>Araneoidea</taxon>
        <taxon>Araneidae</taxon>
        <taxon>Argiope</taxon>
    </lineage>
</organism>
<sequence>MCAALAFLPEEDLDDTWIKIMEDSPQHCLLTKFYNYFVDQWFENSTITVDMWNHYNRLHRTNNAIEGWHNKINLFIEKSHPKIEELIRFLKREAEYSDFLAARKELNLEGKHRAEKYINLDNRLMRTVLKYSIDKDLKSCLVTLANATKLL</sequence>
<evidence type="ECO:0000313" key="1">
    <source>
        <dbReference type="EMBL" id="KAF8791056.1"/>
    </source>
</evidence>
<dbReference type="EMBL" id="JABXBU010000011">
    <property type="protein sequence ID" value="KAF8791056.1"/>
    <property type="molecule type" value="Genomic_DNA"/>
</dbReference>
<gene>
    <name evidence="1" type="ORF">HNY73_005985</name>
</gene>
<dbReference type="AlphaFoldDB" id="A0A8T0FJE2"/>
<accession>A0A8T0FJE2</accession>
<protein>
    <recommendedName>
        <fullName evidence="3">MULE transposase domain-containing protein</fullName>
    </recommendedName>
</protein>
<evidence type="ECO:0000313" key="2">
    <source>
        <dbReference type="Proteomes" id="UP000807504"/>
    </source>
</evidence>
<reference evidence="1" key="1">
    <citation type="journal article" date="2020" name="bioRxiv">
        <title>Chromosome-level reference genome of the European wasp spider Argiope bruennichi: a resource for studies on range expansion and evolutionary adaptation.</title>
        <authorList>
            <person name="Sheffer M.M."/>
            <person name="Hoppe A."/>
            <person name="Krehenwinkel H."/>
            <person name="Uhl G."/>
            <person name="Kuss A.W."/>
            <person name="Jensen L."/>
            <person name="Jensen C."/>
            <person name="Gillespie R.G."/>
            <person name="Hoff K.J."/>
            <person name="Prost S."/>
        </authorList>
    </citation>
    <scope>NUCLEOTIDE SEQUENCE</scope>
</reference>
<dbReference type="Proteomes" id="UP000807504">
    <property type="component" value="Unassembled WGS sequence"/>
</dbReference>
<proteinExistence type="predicted"/>
<reference evidence="1" key="2">
    <citation type="submission" date="2020-06" db="EMBL/GenBank/DDBJ databases">
        <authorList>
            <person name="Sheffer M."/>
        </authorList>
    </citation>
    <scope>NUCLEOTIDE SEQUENCE</scope>
</reference>
<evidence type="ECO:0008006" key="3">
    <source>
        <dbReference type="Google" id="ProtNLM"/>
    </source>
</evidence>
<comment type="caution">
    <text evidence="1">The sequence shown here is derived from an EMBL/GenBank/DDBJ whole genome shotgun (WGS) entry which is preliminary data.</text>
</comment>